<protein>
    <submittedName>
        <fullName evidence="8">Major facilitator transporter-like protein</fullName>
    </submittedName>
</protein>
<dbReference type="PANTHER" id="PTHR23501:SF198">
    <property type="entry name" value="AZOLE RESISTANCE PROTEIN 1-RELATED"/>
    <property type="match status" value="1"/>
</dbReference>
<feature type="region of interest" description="Disordered" evidence="5">
    <location>
        <begin position="1"/>
        <end position="20"/>
    </location>
</feature>
<gene>
    <name evidence="8" type="ORF">R3P38DRAFT_2696500</name>
</gene>
<evidence type="ECO:0000313" key="8">
    <source>
        <dbReference type="EMBL" id="KAK7038035.1"/>
    </source>
</evidence>
<feature type="transmembrane region" description="Helical" evidence="6">
    <location>
        <begin position="68"/>
        <end position="87"/>
    </location>
</feature>
<feature type="compositionally biased region" description="Basic and acidic residues" evidence="5">
    <location>
        <begin position="542"/>
        <end position="565"/>
    </location>
</feature>
<dbReference type="GO" id="GO:0022857">
    <property type="term" value="F:transmembrane transporter activity"/>
    <property type="evidence" value="ECO:0007669"/>
    <property type="project" value="InterPro"/>
</dbReference>
<organism evidence="8 9">
    <name type="scientific">Favolaschia claudopus</name>
    <dbReference type="NCBI Taxonomy" id="2862362"/>
    <lineage>
        <taxon>Eukaryota</taxon>
        <taxon>Fungi</taxon>
        <taxon>Dikarya</taxon>
        <taxon>Basidiomycota</taxon>
        <taxon>Agaricomycotina</taxon>
        <taxon>Agaricomycetes</taxon>
        <taxon>Agaricomycetidae</taxon>
        <taxon>Agaricales</taxon>
        <taxon>Marasmiineae</taxon>
        <taxon>Mycenaceae</taxon>
        <taxon>Favolaschia</taxon>
    </lineage>
</organism>
<feature type="transmembrane region" description="Helical" evidence="6">
    <location>
        <begin position="184"/>
        <end position="207"/>
    </location>
</feature>
<dbReference type="Proteomes" id="UP001362999">
    <property type="component" value="Unassembled WGS sequence"/>
</dbReference>
<dbReference type="InterPro" id="IPR011701">
    <property type="entry name" value="MFS"/>
</dbReference>
<evidence type="ECO:0000256" key="3">
    <source>
        <dbReference type="ARBA" id="ARBA00022989"/>
    </source>
</evidence>
<dbReference type="PROSITE" id="PS50850">
    <property type="entry name" value="MFS"/>
    <property type="match status" value="1"/>
</dbReference>
<feature type="transmembrane region" description="Helical" evidence="6">
    <location>
        <begin position="507"/>
        <end position="525"/>
    </location>
</feature>
<keyword evidence="3 6" id="KW-1133">Transmembrane helix</keyword>
<dbReference type="Pfam" id="PF07690">
    <property type="entry name" value="MFS_1"/>
    <property type="match status" value="1"/>
</dbReference>
<accession>A0AAW0CIJ9</accession>
<feature type="transmembrane region" description="Helical" evidence="6">
    <location>
        <begin position="228"/>
        <end position="252"/>
    </location>
</feature>
<evidence type="ECO:0000259" key="7">
    <source>
        <dbReference type="PROSITE" id="PS50850"/>
    </source>
</evidence>
<dbReference type="PANTHER" id="PTHR23501">
    <property type="entry name" value="MAJOR FACILITATOR SUPERFAMILY"/>
    <property type="match status" value="1"/>
</dbReference>
<feature type="transmembrane region" description="Helical" evidence="6">
    <location>
        <begin position="367"/>
        <end position="387"/>
    </location>
</feature>
<dbReference type="PRINTS" id="PR01036">
    <property type="entry name" value="TCRTETB"/>
</dbReference>
<dbReference type="SUPFAM" id="SSF103473">
    <property type="entry name" value="MFS general substrate transporter"/>
    <property type="match status" value="1"/>
</dbReference>
<comment type="subcellular location">
    <subcellularLocation>
        <location evidence="1">Membrane</location>
        <topology evidence="1">Multi-pass membrane protein</topology>
    </subcellularLocation>
</comment>
<feature type="compositionally biased region" description="Basic and acidic residues" evidence="5">
    <location>
        <begin position="11"/>
        <end position="20"/>
    </location>
</feature>
<evidence type="ECO:0000256" key="6">
    <source>
        <dbReference type="SAM" id="Phobius"/>
    </source>
</evidence>
<feature type="compositionally biased region" description="Polar residues" evidence="5">
    <location>
        <begin position="1"/>
        <end position="10"/>
    </location>
</feature>
<keyword evidence="9" id="KW-1185">Reference proteome</keyword>
<feature type="domain" description="Major facilitator superfamily (MFS) profile" evidence="7">
    <location>
        <begin position="34"/>
        <end position="530"/>
    </location>
</feature>
<evidence type="ECO:0000313" key="9">
    <source>
        <dbReference type="Proteomes" id="UP001362999"/>
    </source>
</evidence>
<feature type="transmembrane region" description="Helical" evidence="6">
    <location>
        <begin position="157"/>
        <end position="178"/>
    </location>
</feature>
<sequence>MSTSSAPPTSQDEKTPKPQVHEGTILTGRRLAVVFFAMMLGILLLALDQTILATALPHIASEFDSFTLQGWVATSFVLAQTIFLPFWGQLLRIFSAKWALLFCIAVFELGSLICGVSRNIDMLIAGRIISGVGAAGIYVSNQQVITQATRLEDRPRLFSWFGVVFAVSTVIGPLIGGAFTDNVSWRWCFFVNLPVGGVTVITVFFLLKATPPMGADLSKRSRRDILEQFLRVDFIGAILVAGAVTCLILALQWGGNTKAWSDKAVIITFVFAGVLSIVFVLWEIRLQDRAMIPTAIFKSSETYAIVTYAFLTRFSNLLFSYYIPIFYQAARGKSPINSGILLLPFMISVVVTVIIVGQLVSRLGYYWHPLACGPFFLGTGSGLLFTITPSTSPSKLIGYQILAGVGTGMGMQNTVIAMQTEFRSMPALIAQASAVNTFAQYLGGSIGLGIAEPVFASALGSFLAKYAPEAPADVVKEDPTSIWAAGVLPPDQVSGVVRSYTEALREVFLIGVPVAGVALIAAMFIKNVKIVRRKGHGAVENTKQREEEEKQKQEETKPQERIEEV</sequence>
<dbReference type="Gene3D" id="1.20.1250.20">
    <property type="entry name" value="MFS general substrate transporter like domains"/>
    <property type="match status" value="1"/>
</dbReference>
<name>A0AAW0CIJ9_9AGAR</name>
<dbReference type="GO" id="GO:0005886">
    <property type="term" value="C:plasma membrane"/>
    <property type="evidence" value="ECO:0007669"/>
    <property type="project" value="TreeGrafter"/>
</dbReference>
<keyword evidence="2 6" id="KW-0812">Transmembrane</keyword>
<feature type="region of interest" description="Disordered" evidence="5">
    <location>
        <begin position="537"/>
        <end position="565"/>
    </location>
</feature>
<evidence type="ECO:0000256" key="2">
    <source>
        <dbReference type="ARBA" id="ARBA00022692"/>
    </source>
</evidence>
<feature type="transmembrane region" description="Helical" evidence="6">
    <location>
        <begin position="264"/>
        <end position="282"/>
    </location>
</feature>
<dbReference type="InterPro" id="IPR036259">
    <property type="entry name" value="MFS_trans_sf"/>
</dbReference>
<evidence type="ECO:0000256" key="5">
    <source>
        <dbReference type="SAM" id="MobiDB-lite"/>
    </source>
</evidence>
<keyword evidence="4 6" id="KW-0472">Membrane</keyword>
<dbReference type="EMBL" id="JAWWNJ010000017">
    <property type="protein sequence ID" value="KAK7038035.1"/>
    <property type="molecule type" value="Genomic_DNA"/>
</dbReference>
<evidence type="ECO:0000256" key="1">
    <source>
        <dbReference type="ARBA" id="ARBA00004141"/>
    </source>
</evidence>
<feature type="transmembrane region" description="Helical" evidence="6">
    <location>
        <begin position="99"/>
        <end position="118"/>
    </location>
</feature>
<feature type="transmembrane region" description="Helical" evidence="6">
    <location>
        <begin position="303"/>
        <end position="327"/>
    </location>
</feature>
<dbReference type="AlphaFoldDB" id="A0AAW0CIJ9"/>
<dbReference type="InterPro" id="IPR020846">
    <property type="entry name" value="MFS_dom"/>
</dbReference>
<reference evidence="8 9" key="1">
    <citation type="journal article" date="2024" name="J Genomics">
        <title>Draft genome sequencing and assembly of Favolaschia claudopus CIRM-BRFM 2984 isolated from oak limbs.</title>
        <authorList>
            <person name="Navarro D."/>
            <person name="Drula E."/>
            <person name="Chaduli D."/>
            <person name="Cazenave R."/>
            <person name="Ahrendt S."/>
            <person name="Wang J."/>
            <person name="Lipzen A."/>
            <person name="Daum C."/>
            <person name="Barry K."/>
            <person name="Grigoriev I.V."/>
            <person name="Favel A."/>
            <person name="Rosso M.N."/>
            <person name="Martin F."/>
        </authorList>
    </citation>
    <scope>NUCLEOTIDE SEQUENCE [LARGE SCALE GENOMIC DNA]</scope>
    <source>
        <strain evidence="8 9">CIRM-BRFM 2984</strain>
    </source>
</reference>
<evidence type="ECO:0000256" key="4">
    <source>
        <dbReference type="ARBA" id="ARBA00023136"/>
    </source>
</evidence>
<proteinExistence type="predicted"/>
<comment type="caution">
    <text evidence="8">The sequence shown here is derived from an EMBL/GenBank/DDBJ whole genome shotgun (WGS) entry which is preliminary data.</text>
</comment>
<feature type="transmembrane region" description="Helical" evidence="6">
    <location>
        <begin position="124"/>
        <end position="145"/>
    </location>
</feature>
<dbReference type="Gene3D" id="1.20.1720.10">
    <property type="entry name" value="Multidrug resistance protein D"/>
    <property type="match status" value="1"/>
</dbReference>
<feature type="transmembrane region" description="Helical" evidence="6">
    <location>
        <begin position="31"/>
        <end position="56"/>
    </location>
</feature>
<feature type="transmembrane region" description="Helical" evidence="6">
    <location>
        <begin position="339"/>
        <end position="360"/>
    </location>
</feature>
<dbReference type="CDD" id="cd17502">
    <property type="entry name" value="MFS_Azr1_MDR_like"/>
    <property type="match status" value="1"/>
</dbReference>